<feature type="domain" description="Response regulatory" evidence="3">
    <location>
        <begin position="5"/>
        <end position="120"/>
    </location>
</feature>
<keyword evidence="2" id="KW-0175">Coiled coil</keyword>
<proteinExistence type="predicted"/>
<reference evidence="4 5" key="1">
    <citation type="submission" date="2019-02" db="EMBL/GenBank/DDBJ databases">
        <title>The Batch Genome Submission of Acinetobacter spp. strains.</title>
        <authorList>
            <person name="Qin J."/>
            <person name="Hu Y."/>
            <person name="Ye H."/>
            <person name="Wei L."/>
            <person name="Feng Y."/>
            <person name="Zong Z."/>
        </authorList>
    </citation>
    <scope>NUCLEOTIDE SEQUENCE [LARGE SCALE GENOMIC DNA]</scope>
    <source>
        <strain evidence="4 5">WCHAP100012</strain>
    </source>
</reference>
<dbReference type="SUPFAM" id="SSF52172">
    <property type="entry name" value="CheY-like"/>
    <property type="match status" value="1"/>
</dbReference>
<organism evidence="4 5">
    <name type="scientific">Acinetobacter pittii</name>
    <name type="common">Acinetobacter genomosp. 3</name>
    <dbReference type="NCBI Taxonomy" id="48296"/>
    <lineage>
        <taxon>Bacteria</taxon>
        <taxon>Pseudomonadati</taxon>
        <taxon>Pseudomonadota</taxon>
        <taxon>Gammaproteobacteria</taxon>
        <taxon>Moraxellales</taxon>
        <taxon>Moraxellaceae</taxon>
        <taxon>Acinetobacter</taxon>
        <taxon>Acinetobacter calcoaceticus/baumannii complex</taxon>
    </lineage>
</organism>
<dbReference type="AlphaFoldDB" id="A0AAE8G8A1"/>
<dbReference type="RefSeq" id="WP_130173586.1">
    <property type="nucleotide sequence ID" value="NZ_JAHPUC010000003.1"/>
</dbReference>
<feature type="modified residue" description="4-aspartylphosphate" evidence="1">
    <location>
        <position position="60"/>
    </location>
</feature>
<sequence length="366" mass="42375">MENIKVLLVEDNKTAIQQFEMNLKEFNSENTNYRIDETIVENYEQALKMIDKTFDAIILDLALNQNHQGGNDIAKRLEENNIRVPILFVSGNHGNVQENPLIISKRSRDDGDYEDDFYKILEVYKTGLTNILGGRGEIEQKLSDIFKNTVIPELEVWTKYASIETTPKHTEKALLRLVVNHLTHLLEDDESLSYPEEFYVYPVKDKILRTGTLLKSKGSNEFYISLSPACDLAQRKGKCKTDRLLIAEIEPISNIKHAIDESLKDQPDNSKKRQKVQKQLSSYFNNNFSNYYHSLPKIEKFPGGFINFRKAKSLTEEEVENDYEIKDIQISSPFVKDILSRFSSYYARQGQPVILFDHHIRELIEA</sequence>
<evidence type="ECO:0000256" key="2">
    <source>
        <dbReference type="SAM" id="Coils"/>
    </source>
</evidence>
<dbReference type="PROSITE" id="PS50110">
    <property type="entry name" value="RESPONSE_REGULATORY"/>
    <property type="match status" value="1"/>
</dbReference>
<evidence type="ECO:0000256" key="1">
    <source>
        <dbReference type="PROSITE-ProRule" id="PRU00169"/>
    </source>
</evidence>
<protein>
    <submittedName>
        <fullName evidence="4">Response regulator</fullName>
    </submittedName>
</protein>
<gene>
    <name evidence="4" type="ORF">EXD98_13630</name>
</gene>
<dbReference type="GO" id="GO:0000160">
    <property type="term" value="P:phosphorelay signal transduction system"/>
    <property type="evidence" value="ECO:0007669"/>
    <property type="project" value="InterPro"/>
</dbReference>
<evidence type="ECO:0000259" key="3">
    <source>
        <dbReference type="PROSITE" id="PS50110"/>
    </source>
</evidence>
<dbReference type="EMBL" id="SGTH01000005">
    <property type="protein sequence ID" value="RZH27627.1"/>
    <property type="molecule type" value="Genomic_DNA"/>
</dbReference>
<feature type="coiled-coil region" evidence="2">
    <location>
        <begin position="9"/>
        <end position="36"/>
    </location>
</feature>
<dbReference type="Proteomes" id="UP000294065">
    <property type="component" value="Unassembled WGS sequence"/>
</dbReference>
<evidence type="ECO:0000313" key="4">
    <source>
        <dbReference type="EMBL" id="RZH27627.1"/>
    </source>
</evidence>
<evidence type="ECO:0000313" key="5">
    <source>
        <dbReference type="Proteomes" id="UP000294065"/>
    </source>
</evidence>
<dbReference type="InterPro" id="IPR001789">
    <property type="entry name" value="Sig_transdc_resp-reg_receiver"/>
</dbReference>
<name>A0AAE8G8A1_ACIPI</name>
<accession>A0AAE8G8A1</accession>
<keyword evidence="1" id="KW-0597">Phosphoprotein</keyword>
<dbReference type="InterPro" id="IPR011006">
    <property type="entry name" value="CheY-like_superfamily"/>
</dbReference>
<dbReference type="Gene3D" id="3.40.50.2300">
    <property type="match status" value="1"/>
</dbReference>
<comment type="caution">
    <text evidence="4">The sequence shown here is derived from an EMBL/GenBank/DDBJ whole genome shotgun (WGS) entry which is preliminary data.</text>
</comment>